<reference evidence="2 3" key="1">
    <citation type="submission" date="2016-07" db="EMBL/GenBank/DDBJ databases">
        <title>Pervasive Adenine N6-methylation of Active Genes in Fungi.</title>
        <authorList>
            <consortium name="DOE Joint Genome Institute"/>
            <person name="Mondo S.J."/>
            <person name="Dannebaum R.O."/>
            <person name="Kuo R.C."/>
            <person name="Labutti K."/>
            <person name="Haridas S."/>
            <person name="Kuo A."/>
            <person name="Salamov A."/>
            <person name="Ahrendt S.R."/>
            <person name="Lipzen A."/>
            <person name="Sullivan W."/>
            <person name="Andreopoulos W.B."/>
            <person name="Clum A."/>
            <person name="Lindquist E."/>
            <person name="Daum C."/>
            <person name="Ramamoorthy G.K."/>
            <person name="Gryganskyi A."/>
            <person name="Culley D."/>
            <person name="Magnuson J.K."/>
            <person name="James T.Y."/>
            <person name="O'Malley M.A."/>
            <person name="Stajich J.E."/>
            <person name="Spatafora J.W."/>
            <person name="Visel A."/>
            <person name="Grigoriev I.V."/>
        </authorList>
    </citation>
    <scope>NUCLEOTIDE SEQUENCE [LARGE SCALE GENOMIC DNA]</scope>
    <source>
        <strain evidence="2 3">CBS 115471</strain>
    </source>
</reference>
<feature type="compositionally biased region" description="Polar residues" evidence="1">
    <location>
        <begin position="38"/>
        <end position="47"/>
    </location>
</feature>
<evidence type="ECO:0000313" key="3">
    <source>
        <dbReference type="Proteomes" id="UP000193144"/>
    </source>
</evidence>
<feature type="compositionally biased region" description="Polar residues" evidence="1">
    <location>
        <begin position="54"/>
        <end position="66"/>
    </location>
</feature>
<dbReference type="Proteomes" id="UP000193144">
    <property type="component" value="Unassembled WGS sequence"/>
</dbReference>
<protein>
    <submittedName>
        <fullName evidence="2">Uncharacterized protein</fullName>
    </submittedName>
</protein>
<dbReference type="AlphaFoldDB" id="A0A1Y2A9G5"/>
<gene>
    <name evidence="2" type="ORF">BCR34DRAFT_595600</name>
</gene>
<dbReference type="EMBL" id="MCFA01000003">
    <property type="protein sequence ID" value="ORY19156.1"/>
    <property type="molecule type" value="Genomic_DNA"/>
</dbReference>
<feature type="region of interest" description="Disordered" evidence="1">
    <location>
        <begin position="24"/>
        <end position="74"/>
    </location>
</feature>
<comment type="caution">
    <text evidence="2">The sequence shown here is derived from an EMBL/GenBank/DDBJ whole genome shotgun (WGS) entry which is preliminary data.</text>
</comment>
<accession>A0A1Y2A9G5</accession>
<evidence type="ECO:0000256" key="1">
    <source>
        <dbReference type="SAM" id="MobiDB-lite"/>
    </source>
</evidence>
<name>A0A1Y2A9G5_9PLEO</name>
<proteinExistence type="predicted"/>
<evidence type="ECO:0000313" key="2">
    <source>
        <dbReference type="EMBL" id="ORY19156.1"/>
    </source>
</evidence>
<keyword evidence="3" id="KW-1185">Reference proteome</keyword>
<sequence>MSILLQTSSSPLAITPTLEAIVPESSEEIENSNPISSTQRSSASSEDGSIANARATSAESTASPQTIFDPMETPRVGLSDISMAAEILSLNSGTIENQSSRTSSTSTFFPASCFVNFVNICLVKRGIVATATEYPTNTLATIATTTPQPEPAASPGYPTRDR</sequence>
<organism evidence="2 3">
    <name type="scientific">Clohesyomyces aquaticus</name>
    <dbReference type="NCBI Taxonomy" id="1231657"/>
    <lineage>
        <taxon>Eukaryota</taxon>
        <taxon>Fungi</taxon>
        <taxon>Dikarya</taxon>
        <taxon>Ascomycota</taxon>
        <taxon>Pezizomycotina</taxon>
        <taxon>Dothideomycetes</taxon>
        <taxon>Pleosporomycetidae</taxon>
        <taxon>Pleosporales</taxon>
        <taxon>Lindgomycetaceae</taxon>
        <taxon>Clohesyomyces</taxon>
    </lineage>
</organism>